<keyword evidence="3" id="KW-1185">Reference proteome</keyword>
<dbReference type="InterPro" id="IPR034660">
    <property type="entry name" value="DinB/YfiT-like"/>
</dbReference>
<dbReference type="EMBL" id="JAGIOC010000001">
    <property type="protein sequence ID" value="MBP2409940.1"/>
    <property type="molecule type" value="Genomic_DNA"/>
</dbReference>
<protein>
    <recommendedName>
        <fullName evidence="1">DinB-like domain-containing protein</fullName>
    </recommendedName>
</protein>
<dbReference type="RefSeq" id="WP_209892726.1">
    <property type="nucleotide sequence ID" value="NZ_BAAAJV010000051.1"/>
</dbReference>
<dbReference type="InterPro" id="IPR024775">
    <property type="entry name" value="DinB-like"/>
</dbReference>
<name>A0ABS4YN53_9MICO</name>
<evidence type="ECO:0000313" key="3">
    <source>
        <dbReference type="Proteomes" id="UP000698222"/>
    </source>
</evidence>
<evidence type="ECO:0000313" key="2">
    <source>
        <dbReference type="EMBL" id="MBP2409940.1"/>
    </source>
</evidence>
<dbReference type="SUPFAM" id="SSF109854">
    <property type="entry name" value="DinB/YfiT-like putative metalloenzymes"/>
    <property type="match status" value="1"/>
</dbReference>
<dbReference type="Pfam" id="PF12867">
    <property type="entry name" value="DinB_2"/>
    <property type="match status" value="1"/>
</dbReference>
<comment type="caution">
    <text evidence="2">The sequence shown here is derived from an EMBL/GenBank/DDBJ whole genome shotgun (WGS) entry which is preliminary data.</text>
</comment>
<proteinExistence type="predicted"/>
<reference evidence="2 3" key="1">
    <citation type="submission" date="2021-03" db="EMBL/GenBank/DDBJ databases">
        <title>Sequencing the genomes of 1000 actinobacteria strains.</title>
        <authorList>
            <person name="Klenk H.-P."/>
        </authorList>
    </citation>
    <scope>NUCLEOTIDE SEQUENCE [LARGE SCALE GENOMIC DNA]</scope>
    <source>
        <strain evidence="2 3">DSM 14564</strain>
    </source>
</reference>
<dbReference type="Proteomes" id="UP000698222">
    <property type="component" value="Unassembled WGS sequence"/>
</dbReference>
<sequence length="171" mass="18553">MDALDILRDLTSRPRHAAAQLRVQLNPVSLNARPGGHDNSVAWLLWHSGREIDAQLASLTGDDQVWTAQGFAERFDLGAVGDTVGYGHSPEEARRVLVSDGDLLLAYLDATLDAFELYLEGVTASDLDDVIDAQWDPPVTRGARLVSILDDAIQHLAQAAYVLGMPLPRGD</sequence>
<feature type="domain" description="DinB-like" evidence="1">
    <location>
        <begin position="15"/>
        <end position="159"/>
    </location>
</feature>
<dbReference type="Gene3D" id="1.20.120.450">
    <property type="entry name" value="dinb family like domain"/>
    <property type="match status" value="1"/>
</dbReference>
<accession>A0ABS4YN53</accession>
<dbReference type="NCBIfam" id="NF047843">
    <property type="entry name" value="MST_Rv0443"/>
    <property type="match status" value="1"/>
</dbReference>
<evidence type="ECO:0000259" key="1">
    <source>
        <dbReference type="Pfam" id="PF12867"/>
    </source>
</evidence>
<organism evidence="2 3">
    <name type="scientific">Brachybacterium fresconis</name>
    <dbReference type="NCBI Taxonomy" id="173363"/>
    <lineage>
        <taxon>Bacteria</taxon>
        <taxon>Bacillati</taxon>
        <taxon>Actinomycetota</taxon>
        <taxon>Actinomycetes</taxon>
        <taxon>Micrococcales</taxon>
        <taxon>Dermabacteraceae</taxon>
        <taxon>Brachybacterium</taxon>
    </lineage>
</organism>
<gene>
    <name evidence="2" type="ORF">JOF44_002843</name>
</gene>